<dbReference type="GO" id="GO:0003682">
    <property type="term" value="F:chromatin binding"/>
    <property type="evidence" value="ECO:0007669"/>
    <property type="project" value="EnsemblFungi"/>
</dbReference>
<sequence>MTNSRDFYFGLLRISMLQLLKAEGFDRAKPSTVYVITDLYCQYLKLLINEINFAAQSRQDVDDTISLQDISMAFQKLGLIRPYDSLDVYDENPNLPSDIGMKNFRDWCIHNTHPKNARAVALPMAEMLKATNDNSLKTLSTVPEYINQLQNKDSGFKPQNSTIYYNSEGNIATTSMIQDTIDDNDDELIEELIANGDTDDWIKVMLAKQRINLAKKVKGIRPSKLEELPSVTGLKYSVLDPSHISSLTRNDTLPTYLDRVRAEGTSPTSYIEGTLLNKLPIMQPSNKLDNISLSFDTTKNESDSDSETSDNSIEEDTELQANYNSAKTKTNISLTNSNNLKNKLVNEEISVNDDVPDEYANSGLQGTEEYVLSADTDTQFAEMTDMDNTFQRRQSLDYGDGSYDNEFNFNGF</sequence>
<evidence type="ECO:0000313" key="8">
    <source>
        <dbReference type="Proteomes" id="UP000002866"/>
    </source>
</evidence>
<name>I2H0H6_HENB6</name>
<evidence type="ECO:0000313" key="7">
    <source>
        <dbReference type="EMBL" id="CCH59878.1"/>
    </source>
</evidence>
<dbReference type="SMART" id="SM00576">
    <property type="entry name" value="BTP"/>
    <property type="match status" value="1"/>
</dbReference>
<comment type="subcellular location">
    <subcellularLocation>
        <location evidence="1">Nucleus</location>
    </subcellularLocation>
</comment>
<dbReference type="CDD" id="cd00076">
    <property type="entry name" value="HFD_SF"/>
    <property type="match status" value="1"/>
</dbReference>
<gene>
    <name evidence="7" type="primary">TBLA0C00620</name>
    <name evidence="7" type="ORF">TBLA_0C00620</name>
</gene>
<dbReference type="OMA" id="MDNTFQR"/>
<dbReference type="HOGENOM" id="CLU_704112_0_0_1"/>
<dbReference type="EMBL" id="HE806318">
    <property type="protein sequence ID" value="CCH59878.1"/>
    <property type="molecule type" value="Genomic_DNA"/>
</dbReference>
<feature type="domain" description="Bromodomain associated" evidence="6">
    <location>
        <begin position="5"/>
        <end position="83"/>
    </location>
</feature>
<dbReference type="InParanoid" id="I2H0H6"/>
<dbReference type="AlphaFoldDB" id="I2H0H6"/>
<dbReference type="OrthoDB" id="5402929at2759"/>
<dbReference type="GeneID" id="14495543"/>
<reference evidence="7 8" key="1">
    <citation type="journal article" date="2011" name="Proc. Natl. Acad. Sci. U.S.A.">
        <title>Evolutionary erosion of yeast sex chromosomes by mating-type switching accidents.</title>
        <authorList>
            <person name="Gordon J.L."/>
            <person name="Armisen D."/>
            <person name="Proux-Wera E."/>
            <person name="Oheigeartaigh S.S."/>
            <person name="Byrne K.P."/>
            <person name="Wolfe K.H."/>
        </authorList>
    </citation>
    <scope>NUCLEOTIDE SEQUENCE [LARGE SCALE GENOMIC DNA]</scope>
    <source>
        <strain evidence="8">ATCC 34711 / CBS 6284 / DSM 70876 / NBRC 10599 / NRRL Y-10934 / UCD 77-7</strain>
    </source>
</reference>
<dbReference type="GO" id="GO:0005669">
    <property type="term" value="C:transcription factor TFIID complex"/>
    <property type="evidence" value="ECO:0007669"/>
    <property type="project" value="EnsemblFungi"/>
</dbReference>
<evidence type="ECO:0000259" key="6">
    <source>
        <dbReference type="SMART" id="SM00576"/>
    </source>
</evidence>
<evidence type="ECO:0000256" key="2">
    <source>
        <dbReference type="ARBA" id="ARBA00023015"/>
    </source>
</evidence>
<organism evidence="7 8">
    <name type="scientific">Henningerozyma blattae (strain ATCC 34711 / CBS 6284 / DSM 70876 / NBRC 10599 / NRRL Y-10934 / UCD 77-7)</name>
    <name type="common">Yeast</name>
    <name type="synonym">Tetrapisispora blattae</name>
    <dbReference type="NCBI Taxonomy" id="1071380"/>
    <lineage>
        <taxon>Eukaryota</taxon>
        <taxon>Fungi</taxon>
        <taxon>Dikarya</taxon>
        <taxon>Ascomycota</taxon>
        <taxon>Saccharomycotina</taxon>
        <taxon>Saccharomycetes</taxon>
        <taxon>Saccharomycetales</taxon>
        <taxon>Saccharomycetaceae</taxon>
        <taxon>Henningerozyma</taxon>
    </lineage>
</organism>
<dbReference type="eggNOG" id="ENOG502S96D">
    <property type="taxonomic scope" value="Eukaryota"/>
</dbReference>
<evidence type="ECO:0000256" key="5">
    <source>
        <dbReference type="SAM" id="MobiDB-lite"/>
    </source>
</evidence>
<proteinExistence type="predicted"/>
<protein>
    <recommendedName>
        <fullName evidence="6">Bromodomain associated domain-containing protein</fullName>
    </recommendedName>
</protein>
<dbReference type="Gene3D" id="1.10.20.10">
    <property type="entry name" value="Histone, subunit A"/>
    <property type="match status" value="1"/>
</dbReference>
<evidence type="ECO:0000256" key="1">
    <source>
        <dbReference type="ARBA" id="ARBA00004123"/>
    </source>
</evidence>
<feature type="compositionally biased region" description="Acidic residues" evidence="5">
    <location>
        <begin position="303"/>
        <end position="315"/>
    </location>
</feature>
<evidence type="ECO:0000256" key="3">
    <source>
        <dbReference type="ARBA" id="ARBA00023163"/>
    </source>
</evidence>
<dbReference type="GO" id="GO:0046982">
    <property type="term" value="F:protein heterodimerization activity"/>
    <property type="evidence" value="ECO:0007669"/>
    <property type="project" value="InterPro"/>
</dbReference>
<keyword evidence="4" id="KW-0539">Nucleus</keyword>
<keyword evidence="8" id="KW-1185">Reference proteome</keyword>
<keyword evidence="3" id="KW-0804">Transcription</keyword>
<dbReference type="GO" id="GO:0045944">
    <property type="term" value="P:positive regulation of transcription by RNA polymerase II"/>
    <property type="evidence" value="ECO:0007669"/>
    <property type="project" value="EnsemblFungi"/>
</dbReference>
<dbReference type="Proteomes" id="UP000002866">
    <property type="component" value="Chromosome 3"/>
</dbReference>
<keyword evidence="2" id="KW-0805">Transcription regulation</keyword>
<feature type="region of interest" description="Disordered" evidence="5">
    <location>
        <begin position="295"/>
        <end position="315"/>
    </location>
</feature>
<accession>I2H0H6</accession>
<dbReference type="InterPro" id="IPR009072">
    <property type="entry name" value="Histone-fold"/>
</dbReference>
<dbReference type="KEGG" id="tbl:TBLA_0C00620"/>
<dbReference type="RefSeq" id="XP_004179397.1">
    <property type="nucleotide sequence ID" value="XM_004179349.1"/>
</dbReference>
<dbReference type="InterPro" id="IPR006565">
    <property type="entry name" value="BTP"/>
</dbReference>
<dbReference type="FunCoup" id="I2H0H6">
    <property type="interactions" value="310"/>
</dbReference>
<dbReference type="GO" id="GO:0006366">
    <property type="term" value="P:transcription by RNA polymerase II"/>
    <property type="evidence" value="ECO:0007669"/>
    <property type="project" value="EnsemblFungi"/>
</dbReference>
<evidence type="ECO:0000256" key="4">
    <source>
        <dbReference type="ARBA" id="ARBA00023242"/>
    </source>
</evidence>
<dbReference type="STRING" id="1071380.I2H0H6"/>